<dbReference type="InterPro" id="IPR000014">
    <property type="entry name" value="PAS"/>
</dbReference>
<dbReference type="Proteomes" id="UP000316426">
    <property type="component" value="Chromosome"/>
</dbReference>
<dbReference type="InterPro" id="IPR013655">
    <property type="entry name" value="PAS_fold_3"/>
</dbReference>
<reference evidence="5 6" key="1">
    <citation type="submission" date="2019-02" db="EMBL/GenBank/DDBJ databases">
        <title>Deep-cultivation of Planctomycetes and their phenomic and genomic characterization uncovers novel biology.</title>
        <authorList>
            <person name="Wiegand S."/>
            <person name="Jogler M."/>
            <person name="Boedeker C."/>
            <person name="Pinto D."/>
            <person name="Vollmers J."/>
            <person name="Rivas-Marin E."/>
            <person name="Kohn T."/>
            <person name="Peeters S.H."/>
            <person name="Heuer A."/>
            <person name="Rast P."/>
            <person name="Oberbeckmann S."/>
            <person name="Bunk B."/>
            <person name="Jeske O."/>
            <person name="Meyerdierks A."/>
            <person name="Storesund J.E."/>
            <person name="Kallscheuer N."/>
            <person name="Luecker S."/>
            <person name="Lage O.M."/>
            <person name="Pohl T."/>
            <person name="Merkel B.J."/>
            <person name="Hornburger P."/>
            <person name="Mueller R.-W."/>
            <person name="Bruemmer F."/>
            <person name="Labrenz M."/>
            <person name="Spormann A.M."/>
            <person name="Op den Camp H."/>
            <person name="Overmann J."/>
            <person name="Amann R."/>
            <person name="Jetten M.S.M."/>
            <person name="Mascher T."/>
            <person name="Medema M.H."/>
            <person name="Devos D.P."/>
            <person name="Kaster A.-K."/>
            <person name="Ovreas L."/>
            <person name="Rohde M."/>
            <person name="Galperin M.Y."/>
            <person name="Jogler C."/>
        </authorList>
    </citation>
    <scope>NUCLEOTIDE SEQUENCE [LARGE SCALE GENOMIC DNA]</scope>
    <source>
        <strain evidence="5 6">Spa11</strain>
    </source>
</reference>
<dbReference type="InterPro" id="IPR001610">
    <property type="entry name" value="PAC"/>
</dbReference>
<dbReference type="Gene3D" id="1.10.287.950">
    <property type="entry name" value="Methyl-accepting chemotaxis protein"/>
    <property type="match status" value="1"/>
</dbReference>
<dbReference type="InterPro" id="IPR035965">
    <property type="entry name" value="PAS-like_dom_sf"/>
</dbReference>
<dbReference type="GO" id="GO:0007165">
    <property type="term" value="P:signal transduction"/>
    <property type="evidence" value="ECO:0007669"/>
    <property type="project" value="UniProtKB-KW"/>
</dbReference>
<dbReference type="InterPro" id="IPR050903">
    <property type="entry name" value="Bact_Chemotaxis_MeTrfase"/>
</dbReference>
<keyword evidence="6" id="KW-1185">Reference proteome</keyword>
<evidence type="ECO:0000313" key="5">
    <source>
        <dbReference type="EMBL" id="QDV76040.1"/>
    </source>
</evidence>
<name>A0A518KE27_9BACT</name>
<dbReference type="SMART" id="SM00091">
    <property type="entry name" value="PAS"/>
    <property type="match status" value="2"/>
</dbReference>
<dbReference type="AlphaFoldDB" id="A0A518KE27"/>
<accession>A0A518KE27</accession>
<proteinExistence type="predicted"/>
<dbReference type="Gene3D" id="3.30.450.20">
    <property type="entry name" value="PAS domain"/>
    <property type="match status" value="2"/>
</dbReference>
<dbReference type="PROSITE" id="PS50113">
    <property type="entry name" value="PAC"/>
    <property type="match status" value="2"/>
</dbReference>
<evidence type="ECO:0000313" key="6">
    <source>
        <dbReference type="Proteomes" id="UP000316426"/>
    </source>
</evidence>
<sequence length="443" mass="48268">MFMTKTKSSRIPAVETPAPNDAQAVLDAFGRAQATIEFTPQGEILDANENFLSVVGYTLGEIRGQHHRIFVDQAESKSTAYQLFWNDLARGKFSAGEYKRVTKSGQEIWISASYNPVLDETGRVLKVVKIASDITATKQLMLEQTALIDALSRSQAMIEFEPDGVIIKANDNFLSTLGYSLDEVRGKHHRMFCDPTYTASGEYTSFWSRLRQGEFFAGRFQRFAKGGREVWILASYNPVLNAQGQVVRVVKLASDITKEVQAEQGNKKEAQTVGHSVATSTTEMAATIEEISKNVARTATLAQQAENHAQTSNAATDALQESSRAIGKVVGVIQELADQTNLLALNATIEAARAGENGRSFAVVANEVKDLASETSNATQSIEQSVQEIQTRIAEVSESIRLITESVTEVSGNTNTVAAAIEEQSITMSELSKTAEGLVRLSE</sequence>
<dbReference type="SUPFAM" id="SSF55785">
    <property type="entry name" value="PYP-like sensor domain (PAS domain)"/>
    <property type="match status" value="2"/>
</dbReference>
<dbReference type="PROSITE" id="PS50111">
    <property type="entry name" value="CHEMOTAXIS_TRANSDUC_2"/>
    <property type="match status" value="1"/>
</dbReference>
<dbReference type="NCBIfam" id="TIGR00229">
    <property type="entry name" value="sensory_box"/>
    <property type="match status" value="2"/>
</dbReference>
<evidence type="ECO:0000256" key="1">
    <source>
        <dbReference type="PROSITE-ProRule" id="PRU00284"/>
    </source>
</evidence>
<dbReference type="RefSeq" id="WP_145116383.1">
    <property type="nucleotide sequence ID" value="NZ_CP036349.1"/>
</dbReference>
<dbReference type="PROSITE" id="PS50112">
    <property type="entry name" value="PAS"/>
    <property type="match status" value="1"/>
</dbReference>
<dbReference type="GO" id="GO:0016020">
    <property type="term" value="C:membrane"/>
    <property type="evidence" value="ECO:0007669"/>
    <property type="project" value="InterPro"/>
</dbReference>
<feature type="domain" description="Methyl-accepting transducer" evidence="2">
    <location>
        <begin position="245"/>
        <end position="443"/>
    </location>
</feature>
<protein>
    <submittedName>
        <fullName evidence="5">Biofilm dispersion protein BdlA</fullName>
    </submittedName>
</protein>
<feature type="domain" description="PAS" evidence="3">
    <location>
        <begin position="147"/>
        <end position="187"/>
    </location>
</feature>
<dbReference type="EMBL" id="CP036349">
    <property type="protein sequence ID" value="QDV76040.1"/>
    <property type="molecule type" value="Genomic_DNA"/>
</dbReference>
<dbReference type="InterPro" id="IPR000700">
    <property type="entry name" value="PAS-assoc_C"/>
</dbReference>
<dbReference type="CDD" id="cd00130">
    <property type="entry name" value="PAS"/>
    <property type="match status" value="2"/>
</dbReference>
<dbReference type="InterPro" id="IPR004089">
    <property type="entry name" value="MCPsignal_dom"/>
</dbReference>
<dbReference type="Pfam" id="PF00015">
    <property type="entry name" value="MCPsignal"/>
    <property type="match status" value="1"/>
</dbReference>
<evidence type="ECO:0000259" key="2">
    <source>
        <dbReference type="PROSITE" id="PS50111"/>
    </source>
</evidence>
<keyword evidence="1" id="KW-0807">Transducer</keyword>
<dbReference type="PANTHER" id="PTHR24422:SF10">
    <property type="entry name" value="CHEMOTAXIS PROTEIN METHYLTRANSFERASE 2"/>
    <property type="match status" value="1"/>
</dbReference>
<dbReference type="SUPFAM" id="SSF58104">
    <property type="entry name" value="Methyl-accepting chemotaxis protein (MCP) signaling domain"/>
    <property type="match status" value="1"/>
</dbReference>
<feature type="domain" description="PAC" evidence="4">
    <location>
        <begin position="94"/>
        <end position="146"/>
    </location>
</feature>
<gene>
    <name evidence="5" type="primary">bdlA_1</name>
    <name evidence="5" type="ORF">Spa11_42640</name>
</gene>
<organism evidence="5 6">
    <name type="scientific">Botrimarina mediterranea</name>
    <dbReference type="NCBI Taxonomy" id="2528022"/>
    <lineage>
        <taxon>Bacteria</taxon>
        <taxon>Pseudomonadati</taxon>
        <taxon>Planctomycetota</taxon>
        <taxon>Planctomycetia</taxon>
        <taxon>Pirellulales</taxon>
        <taxon>Lacipirellulaceae</taxon>
        <taxon>Botrimarina</taxon>
    </lineage>
</organism>
<dbReference type="KEGG" id="bmei:Spa11_42640"/>
<evidence type="ECO:0000259" key="4">
    <source>
        <dbReference type="PROSITE" id="PS50113"/>
    </source>
</evidence>
<dbReference type="PANTHER" id="PTHR24422">
    <property type="entry name" value="CHEMOTAXIS PROTEIN METHYLTRANSFERASE"/>
    <property type="match status" value="1"/>
</dbReference>
<dbReference type="Pfam" id="PF08447">
    <property type="entry name" value="PAS_3"/>
    <property type="match status" value="2"/>
</dbReference>
<evidence type="ECO:0000259" key="3">
    <source>
        <dbReference type="PROSITE" id="PS50112"/>
    </source>
</evidence>
<dbReference type="SMART" id="SM00283">
    <property type="entry name" value="MA"/>
    <property type="match status" value="1"/>
</dbReference>
<dbReference type="SMART" id="SM00086">
    <property type="entry name" value="PAC"/>
    <property type="match status" value="2"/>
</dbReference>
<feature type="domain" description="PAC" evidence="4">
    <location>
        <begin position="214"/>
        <end position="268"/>
    </location>
</feature>